<dbReference type="Pfam" id="PF01266">
    <property type="entry name" value="DAO"/>
    <property type="match status" value="1"/>
</dbReference>
<dbReference type="PANTHER" id="PTHR13847:SF289">
    <property type="entry name" value="GLYCINE OXIDASE"/>
    <property type="match status" value="1"/>
</dbReference>
<evidence type="ECO:0000259" key="2">
    <source>
        <dbReference type="Pfam" id="PF01266"/>
    </source>
</evidence>
<dbReference type="SUPFAM" id="SSF51971">
    <property type="entry name" value="Nucleotide-binding domain"/>
    <property type="match status" value="1"/>
</dbReference>
<accession>A0ABM6TJ30</accession>
<evidence type="ECO:0000313" key="4">
    <source>
        <dbReference type="Proteomes" id="UP000240527"/>
    </source>
</evidence>
<keyword evidence="1" id="KW-0560">Oxidoreductase</keyword>
<dbReference type="Proteomes" id="UP000240527">
    <property type="component" value="Chromosome"/>
</dbReference>
<dbReference type="Gene3D" id="3.50.50.60">
    <property type="entry name" value="FAD/NAD(P)-binding domain"/>
    <property type="match status" value="2"/>
</dbReference>
<sequence length="335" mass="34729">MYSEKSARVAVAGAGAFGLAVALRLARAGRSVTVFDPAPPAANASGVAAGMLAPVSEALFDPVSRDHLALMRRARDLWPDFADALGITVSRAGVRIEGSDAWRAEIAERLERLGVASSDAIDEDWRLEARSALATLRAAAERSGVTFDAGAVVAFEPGALTLADGRVESFDALVLATGPGVRDGRIAPETSALTPIKGQLLRAPPLDDDAAVVRGEGVYLAPGEALAIGATMEAGRDDLTPDATATQALRRAAKALRPALDLDHAAVEVGVRVTTPDGLPLVGWSRAPGVMLAVGARRNGWLFAPLVAGMVAAYLTNDNPGPEAVAFDARRFEKA</sequence>
<gene>
    <name evidence="3" type="ORF">B7G68_15910</name>
</gene>
<feature type="domain" description="FAD dependent oxidoreductase" evidence="2">
    <location>
        <begin position="8"/>
        <end position="313"/>
    </location>
</feature>
<dbReference type="RefSeq" id="WP_013080197.1">
    <property type="nucleotide sequence ID" value="NZ_CP027850.1"/>
</dbReference>
<dbReference type="InterPro" id="IPR036188">
    <property type="entry name" value="FAD/NAD-bd_sf"/>
</dbReference>
<name>A0ABM6TJ30_9CAUL</name>
<proteinExistence type="predicted"/>
<dbReference type="EMBL" id="CP027850">
    <property type="protein sequence ID" value="AVQ03206.1"/>
    <property type="molecule type" value="Genomic_DNA"/>
</dbReference>
<evidence type="ECO:0000256" key="1">
    <source>
        <dbReference type="ARBA" id="ARBA00023002"/>
    </source>
</evidence>
<evidence type="ECO:0000313" key="3">
    <source>
        <dbReference type="EMBL" id="AVQ03206.1"/>
    </source>
</evidence>
<dbReference type="InterPro" id="IPR006076">
    <property type="entry name" value="FAD-dep_OxRdtase"/>
</dbReference>
<protein>
    <submittedName>
        <fullName evidence="3">FAD-dependent oxidoreductase</fullName>
    </submittedName>
</protein>
<keyword evidence="4" id="KW-1185">Reference proteome</keyword>
<dbReference type="SUPFAM" id="SSF54373">
    <property type="entry name" value="FAD-linked reductases, C-terminal domain"/>
    <property type="match status" value="1"/>
</dbReference>
<organism evidence="3 4">
    <name type="scientific">Caulobacter segnis</name>
    <dbReference type="NCBI Taxonomy" id="88688"/>
    <lineage>
        <taxon>Bacteria</taxon>
        <taxon>Pseudomonadati</taxon>
        <taxon>Pseudomonadota</taxon>
        <taxon>Alphaproteobacteria</taxon>
        <taxon>Caulobacterales</taxon>
        <taxon>Caulobacteraceae</taxon>
        <taxon>Caulobacter</taxon>
    </lineage>
</organism>
<dbReference type="PANTHER" id="PTHR13847">
    <property type="entry name" value="SARCOSINE DEHYDROGENASE-RELATED"/>
    <property type="match status" value="1"/>
</dbReference>
<reference evidence="3 4" key="1">
    <citation type="journal article" date="2015" name="Biotechnol. Bioeng.">
        <title>Genome sequence and phenotypic characterization of Caulobacter segnis.</title>
        <authorList>
            <person name="Patel S."/>
            <person name="Fletcher B."/>
            <person name="Scott D.C."/>
            <person name="Ely B."/>
        </authorList>
    </citation>
    <scope>NUCLEOTIDE SEQUENCE [LARGE SCALE GENOMIC DNA]</scope>
    <source>
        <strain evidence="3 4">TK0059</strain>
    </source>
</reference>